<protein>
    <submittedName>
        <fullName evidence="2">Uncharacterized protein</fullName>
    </submittedName>
</protein>
<feature type="compositionally biased region" description="Low complexity" evidence="1">
    <location>
        <begin position="350"/>
        <end position="363"/>
    </location>
</feature>
<dbReference type="RefSeq" id="XP_022670805.1">
    <property type="nucleotide sequence ID" value="XM_022815070.1"/>
</dbReference>
<feature type="compositionally biased region" description="Polar residues" evidence="1">
    <location>
        <begin position="245"/>
        <end position="258"/>
    </location>
</feature>
<reference evidence="2" key="1">
    <citation type="submission" date="2021-01" db="UniProtKB">
        <authorList>
            <consortium name="EnsemblMetazoa"/>
        </authorList>
    </citation>
    <scope>IDENTIFICATION</scope>
</reference>
<feature type="region of interest" description="Disordered" evidence="1">
    <location>
        <begin position="238"/>
        <end position="486"/>
    </location>
</feature>
<feature type="region of interest" description="Disordered" evidence="1">
    <location>
        <begin position="41"/>
        <end position="215"/>
    </location>
</feature>
<dbReference type="GeneID" id="111254345"/>
<feature type="compositionally biased region" description="Basic and acidic residues" evidence="1">
    <location>
        <begin position="417"/>
        <end position="452"/>
    </location>
</feature>
<feature type="compositionally biased region" description="Low complexity" evidence="1">
    <location>
        <begin position="470"/>
        <end position="479"/>
    </location>
</feature>
<proteinExistence type="predicted"/>
<dbReference type="AlphaFoldDB" id="A0A7M7KWS9"/>
<evidence type="ECO:0000256" key="1">
    <source>
        <dbReference type="SAM" id="MobiDB-lite"/>
    </source>
</evidence>
<dbReference type="Proteomes" id="UP000594260">
    <property type="component" value="Unplaced"/>
</dbReference>
<evidence type="ECO:0000313" key="3">
    <source>
        <dbReference type="Proteomes" id="UP000594260"/>
    </source>
</evidence>
<keyword evidence="3" id="KW-1185">Reference proteome</keyword>
<feature type="compositionally biased region" description="Basic and acidic residues" evidence="1">
    <location>
        <begin position="79"/>
        <end position="102"/>
    </location>
</feature>
<feature type="compositionally biased region" description="Basic and acidic residues" evidence="1">
    <location>
        <begin position="115"/>
        <end position="143"/>
    </location>
</feature>
<organism evidence="2 3">
    <name type="scientific">Varroa destructor</name>
    <name type="common">Honeybee mite</name>
    <dbReference type="NCBI Taxonomy" id="109461"/>
    <lineage>
        <taxon>Eukaryota</taxon>
        <taxon>Metazoa</taxon>
        <taxon>Ecdysozoa</taxon>
        <taxon>Arthropoda</taxon>
        <taxon>Chelicerata</taxon>
        <taxon>Arachnida</taxon>
        <taxon>Acari</taxon>
        <taxon>Parasitiformes</taxon>
        <taxon>Mesostigmata</taxon>
        <taxon>Gamasina</taxon>
        <taxon>Dermanyssoidea</taxon>
        <taxon>Varroidae</taxon>
        <taxon>Varroa</taxon>
    </lineage>
</organism>
<evidence type="ECO:0000313" key="2">
    <source>
        <dbReference type="EnsemblMetazoa" id="XP_022670805"/>
    </source>
</evidence>
<sequence>MDPNLSTKEVDVQTKQVPAKGNDCSKDVANIVGEVRNHHANVKAAQHSKAFSGTEESVLKELEVSGDQLPDKDEEDTTDETKRDEVNDIEHIKAENLEEFMLRPKRISRLSSADKPPEDPKYSFLFDPERDGKAPYAKKDKNRANTAFGRSSGDKDNRKQGNENKDQDAKEEGRKEYGRFEKGYNRSGKYVSRIPSARRAGGGISKLSERDLRHKIEARRAYEDLVVERRTYCEPRVDRQGMPFSRNSRYRSNYPTTHQRNRRLPQGPDKDGKWSHQKFFELYGEEPKCPRSGTRPRGNRNGNQQQQHKRPRDNNNGGSGGNASGSYSRGNNESTNNSSYHQGDGGQKGGHMNTGNNNNNHNSSGGGIKGDGNGHQKKNNLHFLGKRSNDQNFCDGNNSNNNSNSRSNRKHNSSGGRLEHQNDDDGHRGYRGDSSRSSFRGREPFRKNHDANSHSNSVIKKGYRNHSNKNKNNGAANRNHNSDKREKLRFAETRLDLLRALNEANQMIKHVANRGPQVSIVAAN</sequence>
<feature type="compositionally biased region" description="Basic and acidic residues" evidence="1">
    <location>
        <begin position="152"/>
        <end position="184"/>
    </location>
</feature>
<dbReference type="EnsemblMetazoa" id="XM_022815070">
    <property type="protein sequence ID" value="XP_022670805"/>
    <property type="gene ID" value="LOC111254345"/>
</dbReference>
<feature type="compositionally biased region" description="Low complexity" evidence="1">
    <location>
        <begin position="293"/>
        <end position="306"/>
    </location>
</feature>
<feature type="compositionally biased region" description="Gly residues" evidence="1">
    <location>
        <begin position="364"/>
        <end position="373"/>
    </location>
</feature>
<feature type="compositionally biased region" description="Low complexity" evidence="1">
    <location>
        <begin position="396"/>
        <end position="406"/>
    </location>
</feature>
<accession>A0A7M7KWS9</accession>
<name>A0A7M7KWS9_VARDE</name>